<evidence type="ECO:0000256" key="1">
    <source>
        <dbReference type="ARBA" id="ARBA00006754"/>
    </source>
</evidence>
<feature type="domain" description="CdaR GGDEF-like" evidence="4">
    <location>
        <begin position="233"/>
        <end position="350"/>
    </location>
</feature>
<feature type="domain" description="PucR C-terminal helix-turn-helix" evidence="2">
    <location>
        <begin position="404"/>
        <end position="459"/>
    </location>
</feature>
<dbReference type="Pfam" id="PF17853">
    <property type="entry name" value="GGDEF_2"/>
    <property type="match status" value="1"/>
</dbReference>
<evidence type="ECO:0000259" key="3">
    <source>
        <dbReference type="Pfam" id="PF14361"/>
    </source>
</evidence>
<dbReference type="Pfam" id="PF13556">
    <property type="entry name" value="HTH_30"/>
    <property type="match status" value="1"/>
</dbReference>
<dbReference type="InterPro" id="IPR041522">
    <property type="entry name" value="CdaR_GGDEF"/>
</dbReference>
<feature type="domain" description="RsbT co-antagonist protein RsbRD N-terminal" evidence="3">
    <location>
        <begin position="76"/>
        <end position="218"/>
    </location>
</feature>
<dbReference type="EMBL" id="AP022577">
    <property type="protein sequence ID" value="BBX84174.1"/>
    <property type="molecule type" value="Genomic_DNA"/>
</dbReference>
<dbReference type="InterPro" id="IPR042070">
    <property type="entry name" value="PucR_C-HTH_sf"/>
</dbReference>
<proteinExistence type="inferred from homology"/>
<dbReference type="InterPro" id="IPR025751">
    <property type="entry name" value="RsbRD_N_dom"/>
</dbReference>
<evidence type="ECO:0000259" key="2">
    <source>
        <dbReference type="Pfam" id="PF13556"/>
    </source>
</evidence>
<dbReference type="PANTHER" id="PTHR33744:SF1">
    <property type="entry name" value="DNA-BINDING TRANSCRIPTIONAL ACTIVATOR ADER"/>
    <property type="match status" value="1"/>
</dbReference>
<dbReference type="Proteomes" id="UP000465609">
    <property type="component" value="Chromosome"/>
</dbReference>
<dbReference type="Pfam" id="PF14361">
    <property type="entry name" value="RsbRD_N"/>
    <property type="match status" value="1"/>
</dbReference>
<dbReference type="PANTHER" id="PTHR33744">
    <property type="entry name" value="CARBOHYDRATE DIACID REGULATOR"/>
    <property type="match status" value="1"/>
</dbReference>
<sequence length="470" mass="52442">MFMKLLTKAVSIDVSGRPTLTGFAERRCPAATTPDLQQRRRLVLYGHFMPETRVDESAVVARAAEIIGALDGKLNDITQSIQKILLTEISELSEDAQLLELQAHTVAANVETVFASIRHRIPIEDVVPPTESLEHARRMAQRGVSANAVVRAYRLGHQEVLNFVLDEIAASDLDPRSSLDVFKYFQTVSFGYIDWISQQVLITYQREYDRWMENRNSMRAQRVRAILTVAGGDVDELTEEIRYPLRRVHLALALWYPDDNGGDELVRMERFANHVATTLGTHEPPLFLSVDHLTAWVWLPLSARGAEDASSRIREFAVVQQDSPWIAMGNPLPGIDGFRRSHEQAVDARAVAVVSGSVERRITAASDPGLPVATLLGDNVGSVGAWVAEILGPLASDTENDERLRETLRVFLRTGSSFKAAADEMHLHSNSIKYRVNRAISRRGTPIVDDRIEVEVALLLCHWFGQAVLN</sequence>
<dbReference type="InterPro" id="IPR025736">
    <property type="entry name" value="PucR_C-HTH_dom"/>
</dbReference>
<comment type="similarity">
    <text evidence="1">Belongs to the CdaR family.</text>
</comment>
<reference evidence="5 6" key="1">
    <citation type="journal article" date="2019" name="Emerg. Microbes Infect.">
        <title>Comprehensive subspecies identification of 175 nontuberculous mycobacteria species based on 7547 genomic profiles.</title>
        <authorList>
            <person name="Matsumoto Y."/>
            <person name="Kinjo T."/>
            <person name="Motooka D."/>
            <person name="Nabeya D."/>
            <person name="Jung N."/>
            <person name="Uechi K."/>
            <person name="Horii T."/>
            <person name="Iida T."/>
            <person name="Fujita J."/>
            <person name="Nakamura S."/>
        </authorList>
    </citation>
    <scope>NUCLEOTIDE SEQUENCE [LARGE SCALE GENOMIC DNA]</scope>
    <source>
        <strain evidence="5 6">JCM 15296</strain>
    </source>
</reference>
<dbReference type="Gene3D" id="1.10.10.2840">
    <property type="entry name" value="PucR C-terminal helix-turn-helix domain"/>
    <property type="match status" value="1"/>
</dbReference>
<protein>
    <submittedName>
        <fullName evidence="5">ABC transporter substrate-binding protein</fullName>
    </submittedName>
</protein>
<evidence type="ECO:0000313" key="5">
    <source>
        <dbReference type="EMBL" id="BBX84174.1"/>
    </source>
</evidence>
<evidence type="ECO:0000259" key="4">
    <source>
        <dbReference type="Pfam" id="PF17853"/>
    </source>
</evidence>
<organism evidence="5 6">
    <name type="scientific">Mycolicibacterium aubagnense</name>
    <dbReference type="NCBI Taxonomy" id="319707"/>
    <lineage>
        <taxon>Bacteria</taxon>
        <taxon>Bacillati</taxon>
        <taxon>Actinomycetota</taxon>
        <taxon>Actinomycetes</taxon>
        <taxon>Mycobacteriales</taxon>
        <taxon>Mycobacteriaceae</taxon>
        <taxon>Mycolicibacterium</taxon>
    </lineage>
</organism>
<dbReference type="InterPro" id="IPR051448">
    <property type="entry name" value="CdaR-like_regulators"/>
</dbReference>
<accession>A0ABM7IBS7</accession>
<evidence type="ECO:0000313" key="6">
    <source>
        <dbReference type="Proteomes" id="UP000465609"/>
    </source>
</evidence>
<keyword evidence="6" id="KW-1185">Reference proteome</keyword>
<name>A0ABM7IBS7_9MYCO</name>
<gene>
    <name evidence="5" type="ORF">MAUB_20470</name>
</gene>